<dbReference type="RefSeq" id="WP_345237004.1">
    <property type="nucleotide sequence ID" value="NZ_BAABGZ010000066.1"/>
</dbReference>
<name>A0ABP8IM65_9BACT</name>
<evidence type="ECO:0000313" key="1">
    <source>
        <dbReference type="EMBL" id="GAA4362745.1"/>
    </source>
</evidence>
<organism evidence="1 2">
    <name type="scientific">Hymenobacter saemangeumensis</name>
    <dbReference type="NCBI Taxonomy" id="1084522"/>
    <lineage>
        <taxon>Bacteria</taxon>
        <taxon>Pseudomonadati</taxon>
        <taxon>Bacteroidota</taxon>
        <taxon>Cytophagia</taxon>
        <taxon>Cytophagales</taxon>
        <taxon>Hymenobacteraceae</taxon>
        <taxon>Hymenobacter</taxon>
    </lineage>
</organism>
<gene>
    <name evidence="1" type="ORF">GCM10023185_30960</name>
</gene>
<sequence length="164" mass="18448">MTSLNATERAQLVEALAEIHREVQAVRGLFRMDIAGQAHELPVDSYHWQPIPGVDGVEMAALPVKHWPQPVVPHTDYFVVRGQQGCRSPERIRVPQAVRIDVLEGRQLYWKESSPAYMTYLPGDTVVLQPGEAHAFVAIDDFINRVAFTPRITTLPAHEFEPST</sequence>
<comment type="caution">
    <text evidence="1">The sequence shown here is derived from an EMBL/GenBank/DDBJ whole genome shotgun (WGS) entry which is preliminary data.</text>
</comment>
<dbReference type="EMBL" id="BAABGZ010000066">
    <property type="protein sequence ID" value="GAA4362745.1"/>
    <property type="molecule type" value="Genomic_DNA"/>
</dbReference>
<accession>A0ABP8IM65</accession>
<keyword evidence="2" id="KW-1185">Reference proteome</keyword>
<protein>
    <recommendedName>
        <fullName evidence="3">AraC-type arabinose-binding/dimerisation domain-containing protein</fullName>
    </recommendedName>
</protein>
<dbReference type="Proteomes" id="UP001501153">
    <property type="component" value="Unassembled WGS sequence"/>
</dbReference>
<evidence type="ECO:0008006" key="3">
    <source>
        <dbReference type="Google" id="ProtNLM"/>
    </source>
</evidence>
<evidence type="ECO:0000313" key="2">
    <source>
        <dbReference type="Proteomes" id="UP001501153"/>
    </source>
</evidence>
<reference evidence="2" key="1">
    <citation type="journal article" date="2019" name="Int. J. Syst. Evol. Microbiol.">
        <title>The Global Catalogue of Microorganisms (GCM) 10K type strain sequencing project: providing services to taxonomists for standard genome sequencing and annotation.</title>
        <authorList>
            <consortium name="The Broad Institute Genomics Platform"/>
            <consortium name="The Broad Institute Genome Sequencing Center for Infectious Disease"/>
            <person name="Wu L."/>
            <person name="Ma J."/>
        </authorList>
    </citation>
    <scope>NUCLEOTIDE SEQUENCE [LARGE SCALE GENOMIC DNA]</scope>
    <source>
        <strain evidence="2">JCM 17923</strain>
    </source>
</reference>
<proteinExistence type="predicted"/>